<dbReference type="PANTHER" id="PTHR30614">
    <property type="entry name" value="MEMBRANE COMPONENT OF AMINO ACID ABC TRANSPORTER"/>
    <property type="match status" value="1"/>
</dbReference>
<keyword evidence="7 8" id="KW-0472">Membrane</keyword>
<evidence type="ECO:0000256" key="7">
    <source>
        <dbReference type="ARBA" id="ARBA00023136"/>
    </source>
</evidence>
<comment type="similarity">
    <text evidence="2">Belongs to the binding-protein-dependent transport system permease family. HisMQ subfamily.</text>
</comment>
<dbReference type="KEGG" id="papi:SG18_09280"/>
<keyword evidence="3 8" id="KW-0813">Transport</keyword>
<keyword evidence="4" id="KW-1003">Cell membrane</keyword>
<keyword evidence="12" id="KW-1185">Reference proteome</keyword>
<evidence type="ECO:0000256" key="2">
    <source>
        <dbReference type="ARBA" id="ARBA00010072"/>
    </source>
</evidence>
<gene>
    <name evidence="10" type="ORF">EJE83_07410</name>
    <name evidence="11" type="ORF">PAP18089_00336</name>
</gene>
<evidence type="ECO:0000313" key="12">
    <source>
        <dbReference type="Proteomes" id="UP000270216"/>
    </source>
</evidence>
<evidence type="ECO:0000256" key="4">
    <source>
        <dbReference type="ARBA" id="ARBA00022475"/>
    </source>
</evidence>
<evidence type="ECO:0000313" key="10">
    <source>
        <dbReference type="EMBL" id="RSK83853.1"/>
    </source>
</evidence>
<dbReference type="NCBIfam" id="TIGR01726">
    <property type="entry name" value="HEQRo_perm_3TM"/>
    <property type="match status" value="1"/>
</dbReference>
<dbReference type="GO" id="GO:0006865">
    <property type="term" value="P:amino acid transport"/>
    <property type="evidence" value="ECO:0007669"/>
    <property type="project" value="TreeGrafter"/>
</dbReference>
<dbReference type="EMBL" id="CABPSX010000001">
    <property type="protein sequence ID" value="VVG69382.1"/>
    <property type="molecule type" value="Genomic_DNA"/>
</dbReference>
<feature type="transmembrane region" description="Helical" evidence="8">
    <location>
        <begin position="198"/>
        <end position="216"/>
    </location>
</feature>
<comment type="subcellular location">
    <subcellularLocation>
        <location evidence="1">Cell inner membrane</location>
        <topology evidence="1">Multi-pass membrane protein</topology>
    </subcellularLocation>
    <subcellularLocation>
        <location evidence="8">Cell membrane</location>
        <topology evidence="8">Multi-pass membrane protein</topology>
    </subcellularLocation>
</comment>
<sequence>MFDLSFLLEDGYLKLFRDGVLTTLRLFVVSGLLSIVVGVTLTTLRALPVKLFKGFVIVVVEYHRNVPVLVQILVWYFGVPQLLPEGLRDWINAGNTEFFFATIALSLNAGAFISEDLRSGLRAIPNTQQEAAWSIGLTYLQSFRYVILPQGIRVALPALLNQALLLFKNSSLAMAIGVHELLYRTRQIDNLTFRTFDVFLVATILYLIGTLALMALSEHFAKRRTAPSGV</sequence>
<evidence type="ECO:0000313" key="11">
    <source>
        <dbReference type="EMBL" id="VVG69382.1"/>
    </source>
</evidence>
<name>A0A0B5FC19_9BURK</name>
<dbReference type="CDD" id="cd06261">
    <property type="entry name" value="TM_PBP2"/>
    <property type="match status" value="1"/>
</dbReference>
<keyword evidence="5 8" id="KW-0812">Transmembrane</keyword>
<dbReference type="AlphaFoldDB" id="A0A0B5FC19"/>
<dbReference type="EMBL" id="RWHX01000008">
    <property type="protein sequence ID" value="RSK83853.1"/>
    <property type="molecule type" value="Genomic_DNA"/>
</dbReference>
<accession>A0A0B5FC19</accession>
<dbReference type="InterPro" id="IPR010065">
    <property type="entry name" value="AA_ABC_transptr_permease_3TM"/>
</dbReference>
<dbReference type="RefSeq" id="WP_042113763.1">
    <property type="nucleotide sequence ID" value="NZ_CABPSX010000001.1"/>
</dbReference>
<evidence type="ECO:0000256" key="8">
    <source>
        <dbReference type="RuleBase" id="RU363032"/>
    </source>
</evidence>
<evidence type="ECO:0000256" key="5">
    <source>
        <dbReference type="ARBA" id="ARBA00022692"/>
    </source>
</evidence>
<evidence type="ECO:0000256" key="3">
    <source>
        <dbReference type="ARBA" id="ARBA00022448"/>
    </source>
</evidence>
<dbReference type="Proteomes" id="UP000270216">
    <property type="component" value="Unassembled WGS sequence"/>
</dbReference>
<dbReference type="Proteomes" id="UP000364291">
    <property type="component" value="Unassembled WGS sequence"/>
</dbReference>
<evidence type="ECO:0000256" key="6">
    <source>
        <dbReference type="ARBA" id="ARBA00022989"/>
    </source>
</evidence>
<dbReference type="GO" id="GO:0022857">
    <property type="term" value="F:transmembrane transporter activity"/>
    <property type="evidence" value="ECO:0007669"/>
    <property type="project" value="InterPro"/>
</dbReference>
<dbReference type="GeneID" id="47016999"/>
<dbReference type="InterPro" id="IPR043429">
    <property type="entry name" value="ArtM/GltK/GlnP/TcyL/YhdX-like"/>
</dbReference>
<evidence type="ECO:0000313" key="13">
    <source>
        <dbReference type="Proteomes" id="UP000364291"/>
    </source>
</evidence>
<reference evidence="10 12" key="1">
    <citation type="submission" date="2018-12" db="EMBL/GenBank/DDBJ databases">
        <title>Whole genome sequence of a Pandoraea apista isolate from a patient with cystic fibrosis.</title>
        <authorList>
            <person name="Kenna D.T."/>
            <person name="Turton J.F."/>
        </authorList>
    </citation>
    <scope>NUCLEOTIDE SEQUENCE [LARGE SCALE GENOMIC DNA]</scope>
    <source>
        <strain evidence="10 12">Pa13324</strain>
    </source>
</reference>
<proteinExistence type="inferred from homology"/>
<evidence type="ECO:0000259" key="9">
    <source>
        <dbReference type="PROSITE" id="PS50928"/>
    </source>
</evidence>
<dbReference type="Gene3D" id="1.10.3720.10">
    <property type="entry name" value="MetI-like"/>
    <property type="match status" value="1"/>
</dbReference>
<dbReference type="PANTHER" id="PTHR30614:SF47">
    <property type="entry name" value="ABC TRANSPORTER PERMEASE"/>
    <property type="match status" value="1"/>
</dbReference>
<keyword evidence="6 8" id="KW-1133">Transmembrane helix</keyword>
<evidence type="ECO:0000256" key="1">
    <source>
        <dbReference type="ARBA" id="ARBA00004429"/>
    </source>
</evidence>
<protein>
    <submittedName>
        <fullName evidence="10 11">ABC transporter permease</fullName>
    </submittedName>
</protein>
<organism evidence="11 13">
    <name type="scientific">Pandoraea apista</name>
    <dbReference type="NCBI Taxonomy" id="93218"/>
    <lineage>
        <taxon>Bacteria</taxon>
        <taxon>Pseudomonadati</taxon>
        <taxon>Pseudomonadota</taxon>
        <taxon>Betaproteobacteria</taxon>
        <taxon>Burkholderiales</taxon>
        <taxon>Burkholderiaceae</taxon>
        <taxon>Pandoraea</taxon>
    </lineage>
</organism>
<feature type="domain" description="ABC transmembrane type-1" evidence="9">
    <location>
        <begin position="20"/>
        <end position="217"/>
    </location>
</feature>
<dbReference type="Pfam" id="PF00528">
    <property type="entry name" value="BPD_transp_1"/>
    <property type="match status" value="1"/>
</dbReference>
<dbReference type="InterPro" id="IPR035906">
    <property type="entry name" value="MetI-like_sf"/>
</dbReference>
<feature type="transmembrane region" description="Helical" evidence="8">
    <location>
        <begin position="20"/>
        <end position="42"/>
    </location>
</feature>
<dbReference type="OrthoDB" id="6534575at2"/>
<dbReference type="GO" id="GO:0043190">
    <property type="term" value="C:ATP-binding cassette (ABC) transporter complex"/>
    <property type="evidence" value="ECO:0007669"/>
    <property type="project" value="InterPro"/>
</dbReference>
<dbReference type="PROSITE" id="PS50928">
    <property type="entry name" value="ABC_TM1"/>
    <property type="match status" value="1"/>
</dbReference>
<dbReference type="STRING" id="93218.XM39_09480"/>
<dbReference type="SUPFAM" id="SSF161098">
    <property type="entry name" value="MetI-like"/>
    <property type="match status" value="1"/>
</dbReference>
<dbReference type="InterPro" id="IPR000515">
    <property type="entry name" value="MetI-like"/>
</dbReference>
<reference evidence="11 13" key="2">
    <citation type="submission" date="2019-08" db="EMBL/GenBank/DDBJ databases">
        <authorList>
            <person name="Peeters C."/>
        </authorList>
    </citation>
    <scope>NUCLEOTIDE SEQUENCE [LARGE SCALE GENOMIC DNA]</scope>
    <source>
        <strain evidence="11 13">LMG 18089</strain>
    </source>
</reference>